<dbReference type="Gene3D" id="3.40.50.2020">
    <property type="match status" value="2"/>
</dbReference>
<comment type="subunit">
    <text evidence="9">Homohexamer.</text>
</comment>
<dbReference type="InterPro" id="IPR029099">
    <property type="entry name" value="Pribosyltran_N"/>
</dbReference>
<dbReference type="PANTHER" id="PTHR10210">
    <property type="entry name" value="RIBOSE-PHOSPHATE DIPHOSPHOKINASE FAMILY MEMBER"/>
    <property type="match status" value="1"/>
</dbReference>
<feature type="binding site" evidence="9">
    <location>
        <begin position="37"/>
        <end position="39"/>
    </location>
    <ligand>
        <name>ATP</name>
        <dbReference type="ChEBI" id="CHEBI:30616"/>
    </ligand>
</feature>
<evidence type="ECO:0000256" key="6">
    <source>
        <dbReference type="ARBA" id="ARBA00022840"/>
    </source>
</evidence>
<dbReference type="NCBIfam" id="TIGR01251">
    <property type="entry name" value="ribP_PPkin"/>
    <property type="match status" value="1"/>
</dbReference>
<keyword evidence="9" id="KW-0963">Cytoplasm</keyword>
<evidence type="ECO:0000256" key="9">
    <source>
        <dbReference type="HAMAP-Rule" id="MF_00583"/>
    </source>
</evidence>
<dbReference type="SMART" id="SM01400">
    <property type="entry name" value="Pribosyltran_N"/>
    <property type="match status" value="1"/>
</dbReference>
<evidence type="ECO:0000313" key="11">
    <source>
        <dbReference type="EMBL" id="UZD56495.1"/>
    </source>
</evidence>
<feature type="binding site" evidence="9">
    <location>
        <position position="170"/>
    </location>
    <ligand>
        <name>Mg(2+)</name>
        <dbReference type="ChEBI" id="CHEBI:18420"/>
    </ligand>
</feature>
<feature type="domain" description="Ribose-phosphate pyrophosphokinase N-terminal" evidence="10">
    <location>
        <begin position="5"/>
        <end position="121"/>
    </location>
</feature>
<protein>
    <recommendedName>
        <fullName evidence="9">Ribose-phosphate pyrophosphokinase</fullName>
        <shortName evidence="9">RPPK</shortName>
        <ecNumber evidence="9">2.7.6.1</ecNumber>
    </recommendedName>
    <alternativeName>
        <fullName evidence="9">5-phospho-D-ribosyl alpha-1-diphosphate synthase</fullName>
    </alternativeName>
    <alternativeName>
        <fullName evidence="9">Phosphoribosyl diphosphate synthase</fullName>
    </alternativeName>
    <alternativeName>
        <fullName evidence="9">Phosphoribosyl pyrophosphate synthase</fullName>
        <shortName evidence="9">P-Rib-PP synthase</shortName>
        <shortName evidence="9">PRPP synthase</shortName>
        <shortName evidence="9">PRPPase</shortName>
    </alternativeName>
</protein>
<sequence>MSDTLLFTGNANPALAQEIANHLGLPLGQAAVGRFSDGEVSVEIQQNVRGREVFVVQPTCAPTNEHLMELCIMVDALKRASARRITAVIPYFGYARQDRRPRSTRVPISAKVVANMLEVVGVNRVLTMDLHADQIQGFFDIPVDNIYASPVLLSDLKSRNYDDLVVVSPDVGGVVRARALAKQLGCDLAIIDKRRPKANVSEVMHVIGEIEGRNCVIMDDMIDTAGTLVKAAEVLKERGAKSVYAYCTHPVFSGPALERIRASELDEVVITNTIPLADAARQIPKIRQLSVAFLFAETIRRISDGESVTSLFAEQNNNF</sequence>
<keyword evidence="5 9" id="KW-0418">Kinase</keyword>
<gene>
    <name evidence="9" type="primary">prs</name>
    <name evidence="11" type="ORF">OMP39_12340</name>
</gene>
<keyword evidence="7 9" id="KW-0460">Magnesium</keyword>
<comment type="subcellular location">
    <subcellularLocation>
        <location evidence="9">Cytoplasm</location>
    </subcellularLocation>
</comment>
<comment type="catalytic activity">
    <reaction evidence="8 9">
        <text>D-ribose 5-phosphate + ATP = 5-phospho-alpha-D-ribose 1-diphosphate + AMP + H(+)</text>
        <dbReference type="Rhea" id="RHEA:15609"/>
        <dbReference type="ChEBI" id="CHEBI:15378"/>
        <dbReference type="ChEBI" id="CHEBI:30616"/>
        <dbReference type="ChEBI" id="CHEBI:58017"/>
        <dbReference type="ChEBI" id="CHEBI:78346"/>
        <dbReference type="ChEBI" id="CHEBI:456215"/>
        <dbReference type="EC" id="2.7.6.1"/>
    </reaction>
</comment>
<dbReference type="EC" id="2.7.6.1" evidence="9"/>
<keyword evidence="3 9" id="KW-0545">Nucleotide biosynthesis</keyword>
<dbReference type="Pfam" id="PF14572">
    <property type="entry name" value="Pribosyl_synth"/>
    <property type="match status" value="1"/>
</dbReference>
<organism evidence="11 12">
    <name type="scientific">Caldimonas aquatica</name>
    <dbReference type="NCBI Taxonomy" id="376175"/>
    <lineage>
        <taxon>Bacteria</taxon>
        <taxon>Pseudomonadati</taxon>
        <taxon>Pseudomonadota</taxon>
        <taxon>Betaproteobacteria</taxon>
        <taxon>Burkholderiales</taxon>
        <taxon>Sphaerotilaceae</taxon>
        <taxon>Caldimonas</taxon>
    </lineage>
</organism>
<evidence type="ECO:0000256" key="7">
    <source>
        <dbReference type="ARBA" id="ARBA00022842"/>
    </source>
</evidence>
<keyword evidence="6 9" id="KW-0067">ATP-binding</keyword>
<dbReference type="HAMAP" id="MF_00583_B">
    <property type="entry name" value="RibP_PPkinase_B"/>
    <property type="match status" value="1"/>
</dbReference>
<keyword evidence="4 9" id="KW-0547">Nucleotide-binding</keyword>
<dbReference type="PROSITE" id="PS00114">
    <property type="entry name" value="PRPP_SYNTHASE"/>
    <property type="match status" value="1"/>
</dbReference>
<dbReference type="PANTHER" id="PTHR10210:SF41">
    <property type="entry name" value="RIBOSE-PHOSPHATE PYROPHOSPHOKINASE 1, CHLOROPLASTIC"/>
    <property type="match status" value="1"/>
</dbReference>
<feature type="binding site" evidence="9">
    <location>
        <position position="131"/>
    </location>
    <ligand>
        <name>Mg(2+)</name>
        <dbReference type="ChEBI" id="CHEBI:18420"/>
    </ligand>
</feature>
<keyword evidence="12" id="KW-1185">Reference proteome</keyword>
<feature type="binding site" evidence="9">
    <location>
        <begin position="96"/>
        <end position="97"/>
    </location>
    <ligand>
        <name>ATP</name>
        <dbReference type="ChEBI" id="CHEBI:30616"/>
    </ligand>
</feature>
<evidence type="ECO:0000256" key="5">
    <source>
        <dbReference type="ARBA" id="ARBA00022777"/>
    </source>
</evidence>
<evidence type="ECO:0000256" key="8">
    <source>
        <dbReference type="ARBA" id="ARBA00049535"/>
    </source>
</evidence>
<dbReference type="CDD" id="cd06223">
    <property type="entry name" value="PRTases_typeI"/>
    <property type="match status" value="1"/>
</dbReference>
<proteinExistence type="inferred from homology"/>
<keyword evidence="1 9" id="KW-0808">Transferase</keyword>
<evidence type="ECO:0000256" key="1">
    <source>
        <dbReference type="ARBA" id="ARBA00022679"/>
    </source>
</evidence>
<feature type="active site" evidence="9">
    <location>
        <position position="193"/>
    </location>
</feature>
<comment type="similarity">
    <text evidence="9">Belongs to the ribose-phosphate pyrophosphokinase family. Class I subfamily.</text>
</comment>
<dbReference type="InterPro" id="IPR000842">
    <property type="entry name" value="PRib_PP_synth_CS"/>
</dbReference>
<comment type="cofactor">
    <cofactor evidence="9">
        <name>Mg(2+)</name>
        <dbReference type="ChEBI" id="CHEBI:18420"/>
    </cofactor>
    <text evidence="9">Binds 2 Mg(2+) ions per subunit.</text>
</comment>
<dbReference type="EMBL" id="CP110257">
    <property type="protein sequence ID" value="UZD56495.1"/>
    <property type="molecule type" value="Genomic_DNA"/>
</dbReference>
<accession>A0ABY6MWU7</accession>
<dbReference type="SUPFAM" id="SSF53271">
    <property type="entry name" value="PRTase-like"/>
    <property type="match status" value="2"/>
</dbReference>
<evidence type="ECO:0000256" key="3">
    <source>
        <dbReference type="ARBA" id="ARBA00022727"/>
    </source>
</evidence>
<evidence type="ECO:0000313" key="12">
    <source>
        <dbReference type="Proteomes" id="UP001163266"/>
    </source>
</evidence>
<keyword evidence="2 9" id="KW-0479">Metal-binding</keyword>
<feature type="binding site" evidence="9">
    <location>
        <position position="219"/>
    </location>
    <ligand>
        <name>D-ribose 5-phosphate</name>
        <dbReference type="ChEBI" id="CHEBI:78346"/>
    </ligand>
</feature>
<comment type="pathway">
    <text evidence="9">Metabolic intermediate biosynthesis; 5-phospho-alpha-D-ribose 1-diphosphate biosynthesis; 5-phospho-alpha-D-ribose 1-diphosphate from D-ribose 5-phosphate (route I): step 1/1.</text>
</comment>
<dbReference type="Pfam" id="PF13793">
    <property type="entry name" value="Pribosyltran_N"/>
    <property type="match status" value="1"/>
</dbReference>
<evidence type="ECO:0000256" key="4">
    <source>
        <dbReference type="ARBA" id="ARBA00022741"/>
    </source>
</evidence>
<evidence type="ECO:0000259" key="10">
    <source>
        <dbReference type="Pfam" id="PF13793"/>
    </source>
</evidence>
<comment type="function">
    <text evidence="9">Involved in the biosynthesis of the central metabolite phospho-alpha-D-ribosyl-1-pyrophosphate (PRPP) via the transfer of pyrophosphoryl group from ATP to 1-hydroxyl of ribose-5-phosphate (Rib-5-P).</text>
</comment>
<dbReference type="InterPro" id="IPR029057">
    <property type="entry name" value="PRTase-like"/>
</dbReference>
<evidence type="ECO:0000256" key="2">
    <source>
        <dbReference type="ARBA" id="ARBA00022723"/>
    </source>
</evidence>
<dbReference type="NCBIfam" id="NF002320">
    <property type="entry name" value="PRK01259.1"/>
    <property type="match status" value="1"/>
</dbReference>
<feature type="binding site" evidence="9">
    <location>
        <begin position="223"/>
        <end position="227"/>
    </location>
    <ligand>
        <name>D-ribose 5-phosphate</name>
        <dbReference type="ChEBI" id="CHEBI:78346"/>
    </ligand>
</feature>
<name>A0ABY6MWU7_9BURK</name>
<feature type="binding site" evidence="9">
    <location>
        <position position="195"/>
    </location>
    <ligand>
        <name>D-ribose 5-phosphate</name>
        <dbReference type="ChEBI" id="CHEBI:78346"/>
    </ligand>
</feature>
<dbReference type="InterPro" id="IPR000836">
    <property type="entry name" value="PRTase_dom"/>
</dbReference>
<dbReference type="InterPro" id="IPR005946">
    <property type="entry name" value="Rib-P_diPkinase"/>
</dbReference>
<reference evidence="11" key="1">
    <citation type="submission" date="2022-10" db="EMBL/GenBank/DDBJ databases">
        <title>Complete genome sequence of Schlegelella aquatica LMG 23380.</title>
        <authorList>
            <person name="Musilova J."/>
            <person name="Kourilova X."/>
            <person name="Bezdicek M."/>
            <person name="Hermankova K."/>
            <person name="Obruca S."/>
            <person name="Sedlar K."/>
        </authorList>
    </citation>
    <scope>NUCLEOTIDE SEQUENCE</scope>
    <source>
        <strain evidence="11">LMG 23380</strain>
    </source>
</reference>
<dbReference type="Proteomes" id="UP001163266">
    <property type="component" value="Chromosome"/>
</dbReference>
<dbReference type="InterPro" id="IPR037515">
    <property type="entry name" value="Rib-P_diPkinase_bac"/>
</dbReference>